<dbReference type="OrthoDB" id="2088193at2"/>
<dbReference type="EMBL" id="WEID01000005">
    <property type="protein sequence ID" value="KAB8139258.1"/>
    <property type="molecule type" value="Genomic_DNA"/>
</dbReference>
<dbReference type="Proteomes" id="UP000480246">
    <property type="component" value="Unassembled WGS sequence"/>
</dbReference>
<comment type="caution">
    <text evidence="1">The sequence shown here is derived from an EMBL/GenBank/DDBJ whole genome shotgun (WGS) entry which is preliminary data.</text>
</comment>
<dbReference type="Pfam" id="PF10934">
    <property type="entry name" value="Sheath_initiator"/>
    <property type="match status" value="1"/>
</dbReference>
<sequence length="120" mass="13985">MKALKINEDTGDIVMENGDFVWVEKEEELMQEIRSVLKTNLMEWFLDPLHGTRYEAFRQKAVDEEEATQVIYEALEQVARVTSVIEVNVSFDRRIRLLEIDFRCVADDEIIEGSEVMDVA</sequence>
<dbReference type="RefSeq" id="WP_153400935.1">
    <property type="nucleotide sequence ID" value="NZ_ML762424.1"/>
</dbReference>
<proteinExistence type="predicted"/>
<dbReference type="Gene3D" id="3.10.450.40">
    <property type="match status" value="1"/>
</dbReference>
<reference evidence="1 2" key="1">
    <citation type="submission" date="2019-10" db="EMBL/GenBank/DDBJ databases">
        <title>Gracilibacillus sp. nov. isolated from rice seeds.</title>
        <authorList>
            <person name="He S."/>
        </authorList>
    </citation>
    <scope>NUCLEOTIDE SEQUENCE [LARGE SCALE GENOMIC DNA]</scope>
    <source>
        <strain evidence="1 2">TD8</strain>
    </source>
</reference>
<evidence type="ECO:0000313" key="2">
    <source>
        <dbReference type="Proteomes" id="UP000480246"/>
    </source>
</evidence>
<dbReference type="AlphaFoldDB" id="A0A7C8KWW6"/>
<dbReference type="InterPro" id="IPR020288">
    <property type="entry name" value="Sheath_initiator"/>
</dbReference>
<name>A0A7C8KWW6_9BACI</name>
<protein>
    <submittedName>
        <fullName evidence="1">DUF2634 domain-containing protein</fullName>
    </submittedName>
</protein>
<accession>A0A7C8KWW6</accession>
<evidence type="ECO:0000313" key="1">
    <source>
        <dbReference type="EMBL" id="KAB8139258.1"/>
    </source>
</evidence>
<organism evidence="1 2">
    <name type="scientific">Gracilibacillus oryzae</name>
    <dbReference type="NCBI Taxonomy" id="1672701"/>
    <lineage>
        <taxon>Bacteria</taxon>
        <taxon>Bacillati</taxon>
        <taxon>Bacillota</taxon>
        <taxon>Bacilli</taxon>
        <taxon>Bacillales</taxon>
        <taxon>Bacillaceae</taxon>
        <taxon>Gracilibacillus</taxon>
    </lineage>
</organism>
<gene>
    <name evidence="1" type="ORF">F9U64_01140</name>
</gene>
<keyword evidence="2" id="KW-1185">Reference proteome</keyword>